<proteinExistence type="inferred from homology"/>
<dbReference type="Proteomes" id="UP000192368">
    <property type="component" value="Unassembled WGS sequence"/>
</dbReference>
<accession>A0A1W1UTP2</accession>
<dbReference type="OrthoDB" id="9808272at2"/>
<dbReference type="InterPro" id="IPR027417">
    <property type="entry name" value="P-loop_NTPase"/>
</dbReference>
<dbReference type="PANTHER" id="PTHR30258:SF2">
    <property type="entry name" value="COMG OPERON PROTEIN 1"/>
    <property type="match status" value="1"/>
</dbReference>
<keyword evidence="2" id="KW-0547">Nucleotide-binding</keyword>
<keyword evidence="3" id="KW-0067">ATP-binding</keyword>
<keyword evidence="6" id="KW-1185">Reference proteome</keyword>
<evidence type="ECO:0000313" key="6">
    <source>
        <dbReference type="Proteomes" id="UP000192368"/>
    </source>
</evidence>
<evidence type="ECO:0000256" key="3">
    <source>
        <dbReference type="ARBA" id="ARBA00022840"/>
    </source>
</evidence>
<dbReference type="Gene3D" id="3.40.50.300">
    <property type="entry name" value="P-loop containing nucleotide triphosphate hydrolases"/>
    <property type="match status" value="1"/>
</dbReference>
<evidence type="ECO:0000256" key="1">
    <source>
        <dbReference type="ARBA" id="ARBA00006611"/>
    </source>
</evidence>
<evidence type="ECO:0000256" key="2">
    <source>
        <dbReference type="ARBA" id="ARBA00022741"/>
    </source>
</evidence>
<dbReference type="STRING" id="573058.SAMN00017477_0670"/>
<dbReference type="CDD" id="cd01129">
    <property type="entry name" value="PulE-GspE-like"/>
    <property type="match status" value="1"/>
</dbReference>
<dbReference type="GO" id="GO:0016887">
    <property type="term" value="F:ATP hydrolysis activity"/>
    <property type="evidence" value="ECO:0007669"/>
    <property type="project" value="TreeGrafter"/>
</dbReference>
<organism evidence="5 6">
    <name type="scientific">Peptoniphilus asaccharolyticus DSM 20463</name>
    <dbReference type="NCBI Taxonomy" id="573058"/>
    <lineage>
        <taxon>Bacteria</taxon>
        <taxon>Bacillati</taxon>
        <taxon>Bacillota</taxon>
        <taxon>Tissierellia</taxon>
        <taxon>Tissierellales</taxon>
        <taxon>Peptoniphilaceae</taxon>
        <taxon>Peptoniphilus</taxon>
    </lineage>
</organism>
<dbReference type="AlphaFoldDB" id="A0A1W1UTP2"/>
<name>A0A1W1UTP2_PEPAS</name>
<dbReference type="RefSeq" id="WP_084230326.1">
    <property type="nucleotide sequence ID" value="NZ_FWWR01000009.1"/>
</dbReference>
<gene>
    <name evidence="5" type="ORF">SAMN00017477_0670</name>
</gene>
<protein>
    <submittedName>
        <fullName evidence="5">Type IV pilus assembly protein PilB</fullName>
    </submittedName>
</protein>
<dbReference type="Pfam" id="PF00437">
    <property type="entry name" value="T2SSE"/>
    <property type="match status" value="1"/>
</dbReference>
<dbReference type="InterPro" id="IPR001482">
    <property type="entry name" value="T2SS/T4SS_dom"/>
</dbReference>
<reference evidence="6" key="1">
    <citation type="submission" date="2017-04" db="EMBL/GenBank/DDBJ databases">
        <authorList>
            <person name="Varghese N."/>
            <person name="Submissions S."/>
        </authorList>
    </citation>
    <scope>NUCLEOTIDE SEQUENCE [LARGE SCALE GENOMIC DNA]</scope>
    <source>
        <strain evidence="6">DSM 20463</strain>
    </source>
</reference>
<dbReference type="EMBL" id="FWWR01000009">
    <property type="protein sequence ID" value="SMB84423.1"/>
    <property type="molecule type" value="Genomic_DNA"/>
</dbReference>
<dbReference type="PROSITE" id="PS00662">
    <property type="entry name" value="T2SP_E"/>
    <property type="match status" value="1"/>
</dbReference>
<dbReference type="Gene3D" id="3.30.450.90">
    <property type="match status" value="1"/>
</dbReference>
<sequence length="474" mass="53752">MNRDEFIVKFPKELSEKYNVVYKCELEDIVMFFTDEASENIENALKIIFQKDIGFEVINTKLLNFKRDEFYDLGDDKLILNFSLNKNTNLNTEFSSDSEASKALDTILVYALEKRASDIHFDSQINEIVVRMRIDGILHDVSKISRFSYNLISTRIKVISNLDYTVKNKPLDGRFTFKKDDRSVDIRVAIIPTAIYEKIVLRILDKTAIDFSMDGIGLFGEDAEKVKKLVRQPSGLLLVSGPTGSGKSSTLYTLLKHIYSRELNIITVEDPVEYKIDGINQIEINKELGRGFNEGLKSILRLDPDKVMVGEIRDKETAQTALRAAITGRLVLSSIHTADSPSAIYRLRDMGIENYLISAGLIGIISQRLVRKLCDCSEPVTEYVDIFNREITHYKPVGCKKCRNGYVGRTAVFEILILNDELKEAIVKGVSLKEFRDLCSKNMISLKDSMKHMLSSGVTSLEEIYKNVESTGEL</sequence>
<dbReference type="SUPFAM" id="SSF52540">
    <property type="entry name" value="P-loop containing nucleoside triphosphate hydrolases"/>
    <property type="match status" value="1"/>
</dbReference>
<dbReference type="PANTHER" id="PTHR30258">
    <property type="entry name" value="TYPE II SECRETION SYSTEM PROTEIN GSPE-RELATED"/>
    <property type="match status" value="1"/>
</dbReference>
<evidence type="ECO:0000259" key="4">
    <source>
        <dbReference type="PROSITE" id="PS00662"/>
    </source>
</evidence>
<dbReference type="GO" id="GO:0005524">
    <property type="term" value="F:ATP binding"/>
    <property type="evidence" value="ECO:0007669"/>
    <property type="project" value="UniProtKB-KW"/>
</dbReference>
<evidence type="ECO:0000313" key="5">
    <source>
        <dbReference type="EMBL" id="SMB84423.1"/>
    </source>
</evidence>
<feature type="domain" description="Bacterial type II secretion system protein E" evidence="4">
    <location>
        <begin position="300"/>
        <end position="314"/>
    </location>
</feature>
<comment type="similarity">
    <text evidence="1">Belongs to the GSP E family.</text>
</comment>
<dbReference type="GO" id="GO:0005886">
    <property type="term" value="C:plasma membrane"/>
    <property type="evidence" value="ECO:0007669"/>
    <property type="project" value="TreeGrafter"/>
</dbReference>